<sequence length="161" mass="17178">MPSIYLVSNIFDVAPATPTPFNISAFFDDGNIEEADTTETSDIGCYDPNGDILLTTALAMSPSPFPEGTAIIADSLGPAFVEEVPTETIPIKSEADEKSPMKQKHSEQLSMNPSPKKHPAIHNMSSITPTPATHTTTAITSTFTTPPASPQIKTIEEDVFA</sequence>
<proteinExistence type="predicted"/>
<organism evidence="2 3">
    <name type="scientific">Hydnum rufescens UP504</name>
    <dbReference type="NCBI Taxonomy" id="1448309"/>
    <lineage>
        <taxon>Eukaryota</taxon>
        <taxon>Fungi</taxon>
        <taxon>Dikarya</taxon>
        <taxon>Basidiomycota</taxon>
        <taxon>Agaricomycotina</taxon>
        <taxon>Agaricomycetes</taxon>
        <taxon>Cantharellales</taxon>
        <taxon>Hydnaceae</taxon>
        <taxon>Hydnum</taxon>
    </lineage>
</organism>
<comment type="caution">
    <text evidence="2">The sequence shown here is derived from an EMBL/GenBank/DDBJ whole genome shotgun (WGS) entry which is preliminary data.</text>
</comment>
<dbReference type="AlphaFoldDB" id="A0A9P6AIV5"/>
<accession>A0A9P6AIV5</accession>
<evidence type="ECO:0000313" key="2">
    <source>
        <dbReference type="EMBL" id="KAF9506628.1"/>
    </source>
</evidence>
<dbReference type="Proteomes" id="UP000886523">
    <property type="component" value="Unassembled WGS sequence"/>
</dbReference>
<keyword evidence="3" id="KW-1185">Reference proteome</keyword>
<feature type="region of interest" description="Disordered" evidence="1">
    <location>
        <begin position="88"/>
        <end position="118"/>
    </location>
</feature>
<gene>
    <name evidence="2" type="ORF">BS47DRAFT_1367247</name>
</gene>
<feature type="compositionally biased region" description="Basic and acidic residues" evidence="1">
    <location>
        <begin position="93"/>
        <end position="107"/>
    </location>
</feature>
<name>A0A9P6AIV5_9AGAM</name>
<protein>
    <submittedName>
        <fullName evidence="2">Uncharacterized protein</fullName>
    </submittedName>
</protein>
<dbReference type="EMBL" id="MU129105">
    <property type="protein sequence ID" value="KAF9506628.1"/>
    <property type="molecule type" value="Genomic_DNA"/>
</dbReference>
<evidence type="ECO:0000256" key="1">
    <source>
        <dbReference type="SAM" id="MobiDB-lite"/>
    </source>
</evidence>
<evidence type="ECO:0000313" key="3">
    <source>
        <dbReference type="Proteomes" id="UP000886523"/>
    </source>
</evidence>
<reference evidence="2" key="1">
    <citation type="journal article" date="2020" name="Nat. Commun.">
        <title>Large-scale genome sequencing of mycorrhizal fungi provides insights into the early evolution of symbiotic traits.</title>
        <authorList>
            <person name="Miyauchi S."/>
            <person name="Kiss E."/>
            <person name="Kuo A."/>
            <person name="Drula E."/>
            <person name="Kohler A."/>
            <person name="Sanchez-Garcia M."/>
            <person name="Morin E."/>
            <person name="Andreopoulos B."/>
            <person name="Barry K.W."/>
            <person name="Bonito G."/>
            <person name="Buee M."/>
            <person name="Carver A."/>
            <person name="Chen C."/>
            <person name="Cichocki N."/>
            <person name="Clum A."/>
            <person name="Culley D."/>
            <person name="Crous P.W."/>
            <person name="Fauchery L."/>
            <person name="Girlanda M."/>
            <person name="Hayes R.D."/>
            <person name="Keri Z."/>
            <person name="LaButti K."/>
            <person name="Lipzen A."/>
            <person name="Lombard V."/>
            <person name="Magnuson J."/>
            <person name="Maillard F."/>
            <person name="Murat C."/>
            <person name="Nolan M."/>
            <person name="Ohm R.A."/>
            <person name="Pangilinan J."/>
            <person name="Pereira M.F."/>
            <person name="Perotto S."/>
            <person name="Peter M."/>
            <person name="Pfister S."/>
            <person name="Riley R."/>
            <person name="Sitrit Y."/>
            <person name="Stielow J.B."/>
            <person name="Szollosi G."/>
            <person name="Zifcakova L."/>
            <person name="Stursova M."/>
            <person name="Spatafora J.W."/>
            <person name="Tedersoo L."/>
            <person name="Vaario L.M."/>
            <person name="Yamada A."/>
            <person name="Yan M."/>
            <person name="Wang P."/>
            <person name="Xu J."/>
            <person name="Bruns T."/>
            <person name="Baldrian P."/>
            <person name="Vilgalys R."/>
            <person name="Dunand C."/>
            <person name="Henrissat B."/>
            <person name="Grigoriev I.V."/>
            <person name="Hibbett D."/>
            <person name="Nagy L.G."/>
            <person name="Martin F.M."/>
        </authorList>
    </citation>
    <scope>NUCLEOTIDE SEQUENCE</scope>
    <source>
        <strain evidence="2">UP504</strain>
    </source>
</reference>